<dbReference type="Proteomes" id="UP000002077">
    <property type="component" value="Chromosome"/>
</dbReference>
<evidence type="ECO:0000313" key="2">
    <source>
        <dbReference type="Proteomes" id="UP000002077"/>
    </source>
</evidence>
<accession>C3PI73</accession>
<dbReference type="AlphaFoldDB" id="C3PI73"/>
<proteinExistence type="predicted"/>
<dbReference type="EMBL" id="CP001601">
    <property type="protein sequence ID" value="ACP33527.1"/>
    <property type="molecule type" value="Genomic_DNA"/>
</dbReference>
<dbReference type="eggNOG" id="ENOG5030JE6">
    <property type="taxonomic scope" value="Bacteria"/>
</dbReference>
<keyword evidence="2" id="KW-1185">Reference proteome</keyword>
<dbReference type="OrthoDB" id="1684418at2"/>
<protein>
    <recommendedName>
        <fullName evidence="3">DUF3310 domain-containing protein</fullName>
    </recommendedName>
</protein>
<evidence type="ECO:0000313" key="1">
    <source>
        <dbReference type="EMBL" id="ACP33527.1"/>
    </source>
</evidence>
<evidence type="ECO:0008006" key="3">
    <source>
        <dbReference type="Google" id="ProtNLM"/>
    </source>
</evidence>
<name>C3PI73_CORA7</name>
<organism evidence="1 2">
    <name type="scientific">Corynebacterium aurimucosum (strain ATCC 700975 / DSM 44827 / CIP 107346 / CN-1)</name>
    <name type="common">Corynebacterium nigricans</name>
    <dbReference type="NCBI Taxonomy" id="548476"/>
    <lineage>
        <taxon>Bacteria</taxon>
        <taxon>Bacillati</taxon>
        <taxon>Actinomycetota</taxon>
        <taxon>Actinomycetes</taxon>
        <taxon>Mycobacteriales</taxon>
        <taxon>Corynebacteriaceae</taxon>
        <taxon>Corynebacterium</taxon>
    </lineage>
</organism>
<gene>
    <name evidence="1" type="ordered locus">cauri_1934</name>
</gene>
<dbReference type="RefSeq" id="WP_012715229.1">
    <property type="nucleotide sequence ID" value="NC_012590.1"/>
</dbReference>
<dbReference type="KEGG" id="car:cauri_1934"/>
<sequence length="72" mass="7960">MDAINPTHYQGFSNGAQPVDIAEHLSGNGAQALKYIARSTRIDGGNKGEVLQDLQKAKYFIEREIKRVSKDV</sequence>
<dbReference type="GeneID" id="31924572"/>
<dbReference type="HOGENOM" id="CLU_145435_4_0_11"/>
<reference evidence="1 2" key="1">
    <citation type="journal article" date="2010" name="BMC Genomics">
        <title>Complete genome sequence and lifestyle of black-pigmented Corynebacterium aurimucosum ATCC 700975 (formerly C. nigricans CN-1) isolated from a vaginal swab of a woman with spontaneous abortion.</title>
        <authorList>
            <person name="Trost E."/>
            <person name="Gotker S."/>
            <person name="Schneider J."/>
            <person name="Schneiker-Bekel S."/>
            <person name="Szczepanowski R."/>
            <person name="Tilker A."/>
            <person name="Viehoever P."/>
            <person name="Arnold W."/>
            <person name="Bekel T."/>
            <person name="Blom J."/>
            <person name="Gartemann K.H."/>
            <person name="Linke B."/>
            <person name="Goesmann A."/>
            <person name="Puhler A."/>
            <person name="Shukla S.K."/>
            <person name="Tauch A."/>
        </authorList>
    </citation>
    <scope>NUCLEOTIDE SEQUENCE [LARGE SCALE GENOMIC DNA]</scope>
    <source>
        <strain evidence="2">ATCC 700975 / DSM 44827 / CIP 107346 / CN-1</strain>
    </source>
</reference>
<dbReference type="STRING" id="548476.cauri_1934"/>